<dbReference type="InterPro" id="IPR013087">
    <property type="entry name" value="Znf_C2H2_type"/>
</dbReference>
<dbReference type="PROSITE" id="PS00028">
    <property type="entry name" value="ZINC_FINGER_C2H2_1"/>
    <property type="match status" value="2"/>
</dbReference>
<dbReference type="PANTHER" id="PTHR40626">
    <property type="entry name" value="MIP31509P"/>
    <property type="match status" value="1"/>
</dbReference>
<name>A0A0D2DEM1_9EURO</name>
<evidence type="ECO:0000256" key="8">
    <source>
        <dbReference type="SAM" id="MobiDB-lite"/>
    </source>
</evidence>
<evidence type="ECO:0000256" key="5">
    <source>
        <dbReference type="ARBA" id="ARBA00022833"/>
    </source>
</evidence>
<evidence type="ECO:0000256" key="7">
    <source>
        <dbReference type="PROSITE-ProRule" id="PRU00042"/>
    </source>
</evidence>
<keyword evidence="6" id="KW-0539">Nucleus</keyword>
<dbReference type="HOGENOM" id="CLU_009001_1_0_1"/>
<dbReference type="FunFam" id="3.30.160.60:FF:000446">
    <property type="entry name" value="Zinc finger protein"/>
    <property type="match status" value="1"/>
</dbReference>
<dbReference type="GO" id="GO:0005634">
    <property type="term" value="C:nucleus"/>
    <property type="evidence" value="ECO:0007669"/>
    <property type="project" value="UniProtKB-SubCell"/>
</dbReference>
<evidence type="ECO:0000256" key="4">
    <source>
        <dbReference type="ARBA" id="ARBA00022771"/>
    </source>
</evidence>
<reference evidence="10 11" key="1">
    <citation type="submission" date="2015-01" db="EMBL/GenBank/DDBJ databases">
        <title>The Genome Sequence of Cladophialophora immunda CBS83496.</title>
        <authorList>
            <consortium name="The Broad Institute Genomics Platform"/>
            <person name="Cuomo C."/>
            <person name="de Hoog S."/>
            <person name="Gorbushina A."/>
            <person name="Stielow B."/>
            <person name="Teixiera M."/>
            <person name="Abouelleil A."/>
            <person name="Chapman S.B."/>
            <person name="Priest M."/>
            <person name="Young S.K."/>
            <person name="Wortman J."/>
            <person name="Nusbaum C."/>
            <person name="Birren B."/>
        </authorList>
    </citation>
    <scope>NUCLEOTIDE SEQUENCE [LARGE SCALE GENOMIC DNA]</scope>
    <source>
        <strain evidence="10 11">CBS 83496</strain>
    </source>
</reference>
<evidence type="ECO:0000256" key="1">
    <source>
        <dbReference type="ARBA" id="ARBA00004123"/>
    </source>
</evidence>
<dbReference type="CDD" id="cd12148">
    <property type="entry name" value="fungal_TF_MHR"/>
    <property type="match status" value="1"/>
</dbReference>
<feature type="compositionally biased region" description="Polar residues" evidence="8">
    <location>
        <begin position="88"/>
        <end position="106"/>
    </location>
</feature>
<dbReference type="RefSeq" id="XP_016254355.1">
    <property type="nucleotide sequence ID" value="XM_016387427.1"/>
</dbReference>
<dbReference type="GO" id="GO:0000981">
    <property type="term" value="F:DNA-binding transcription factor activity, RNA polymerase II-specific"/>
    <property type="evidence" value="ECO:0007669"/>
    <property type="project" value="InterPro"/>
</dbReference>
<dbReference type="Pfam" id="PF04082">
    <property type="entry name" value="Fungal_trans"/>
    <property type="match status" value="1"/>
</dbReference>
<dbReference type="STRING" id="569365.A0A0D2DEM1"/>
<keyword evidence="2" id="KW-0479">Metal-binding</keyword>
<dbReference type="GeneID" id="27340129"/>
<evidence type="ECO:0000313" key="10">
    <source>
        <dbReference type="EMBL" id="KIW34139.1"/>
    </source>
</evidence>
<evidence type="ECO:0000256" key="6">
    <source>
        <dbReference type="ARBA" id="ARBA00023242"/>
    </source>
</evidence>
<keyword evidence="11" id="KW-1185">Reference proteome</keyword>
<dbReference type="GO" id="GO:0000978">
    <property type="term" value="F:RNA polymerase II cis-regulatory region sequence-specific DNA binding"/>
    <property type="evidence" value="ECO:0007669"/>
    <property type="project" value="InterPro"/>
</dbReference>
<organism evidence="10 11">
    <name type="scientific">Cladophialophora immunda</name>
    <dbReference type="NCBI Taxonomy" id="569365"/>
    <lineage>
        <taxon>Eukaryota</taxon>
        <taxon>Fungi</taxon>
        <taxon>Dikarya</taxon>
        <taxon>Ascomycota</taxon>
        <taxon>Pezizomycotina</taxon>
        <taxon>Eurotiomycetes</taxon>
        <taxon>Chaetothyriomycetidae</taxon>
        <taxon>Chaetothyriales</taxon>
        <taxon>Herpotrichiellaceae</taxon>
        <taxon>Cladophialophora</taxon>
    </lineage>
</organism>
<comment type="subcellular location">
    <subcellularLocation>
        <location evidence="1">Nucleus</location>
    </subcellularLocation>
</comment>
<dbReference type="PANTHER" id="PTHR40626:SF11">
    <property type="entry name" value="ZINC FINGER PROTEIN YPR022C"/>
    <property type="match status" value="1"/>
</dbReference>
<protein>
    <recommendedName>
        <fullName evidence="9">C2H2-type domain-containing protein</fullName>
    </recommendedName>
</protein>
<evidence type="ECO:0000256" key="3">
    <source>
        <dbReference type="ARBA" id="ARBA00022737"/>
    </source>
</evidence>
<dbReference type="InterPro" id="IPR007219">
    <property type="entry name" value="XnlR_reg_dom"/>
</dbReference>
<sequence length="835" mass="93510">MSTFLPDPPEVDCSADPPLGIPTTARKRYCPYCSREFHKTDHYNRHVRSHTNERPFGCNICGKFYSRRDTLSRHVKTHRLRQQDERSPSATSANDIHENNQVSSPSQLIHETSARGPFFSQRAPQEVDFEPAGVTVDSIGSNGPEDVASTSSGAVQRNNGIEDSHSPPTGPRPWADGQVFDYGSATTSVDLGLSDGIPLQIQATNVQDPETSRAVITNPFSPFDASNWLLDDTFVDMFDVGNDGLAWNRLRSSARRTHSRPPSSSIARKSSKVRTWRLDLSQIWYIKTRRPIDDPGVDNEGPAREVARDIDEVYRTNMVDELRSRLHFEPLPSIDNLCIHLFFTRFNLGIPLIHVPTFRARSDNVMLVLMICAAGTMTLHSDTATRMGAMLFEGVNKVGNGGAWERELLEKPHLTRNVIKTSTIGQTFALLSADPAHRTIAAAYHGGLISIARHARLFQQTTHFDLPDGLSAEQVENAWTRWAAHEEMKRAAIILHIHDAEIAALYGQEPIFRHKSQHLPTLAPPDLFQAPDAATWALRYRSYGESRQPYTQVHQPNRRLHPEARFQDQDHWTYNASESSMLISWATLSGTGGTICEYRSLKDLSSRRVAELETDLAEWFTSSRNCCQGPRCRSLERKELPFCLIPLWHHTFMALTTDFDLLELAVGREGTNIAPVTLEYVKSWISSPASKRCLLHALCMQHLVAAAVVDAAAAMYTPRILFSAALCWCCYIHYLRYFEDSSALSSAVLDQDISEHLMALPEVRLICEARYTSNPQSGVLIKAVSDLKHILRAGLAEMKASTLCVLESTLRRLATNGISQKFADLVQAFIVGDTR</sequence>
<evidence type="ECO:0000313" key="11">
    <source>
        <dbReference type="Proteomes" id="UP000054466"/>
    </source>
</evidence>
<evidence type="ECO:0000259" key="9">
    <source>
        <dbReference type="PROSITE" id="PS50157"/>
    </source>
</evidence>
<gene>
    <name evidence="10" type="ORF">PV07_00935</name>
</gene>
<dbReference type="PROSITE" id="PS50157">
    <property type="entry name" value="ZINC_FINGER_C2H2_2"/>
    <property type="match status" value="2"/>
</dbReference>
<dbReference type="Pfam" id="PF00096">
    <property type="entry name" value="zf-C2H2"/>
    <property type="match status" value="1"/>
</dbReference>
<feature type="region of interest" description="Disordered" evidence="8">
    <location>
        <begin position="134"/>
        <end position="180"/>
    </location>
</feature>
<dbReference type="SUPFAM" id="SSF57667">
    <property type="entry name" value="beta-beta-alpha zinc fingers"/>
    <property type="match status" value="1"/>
</dbReference>
<dbReference type="Gene3D" id="3.30.160.60">
    <property type="entry name" value="Classic Zinc Finger"/>
    <property type="match status" value="2"/>
</dbReference>
<feature type="domain" description="C2H2-type" evidence="9">
    <location>
        <begin position="56"/>
        <end position="83"/>
    </location>
</feature>
<dbReference type="GO" id="GO:0006351">
    <property type="term" value="P:DNA-templated transcription"/>
    <property type="evidence" value="ECO:0007669"/>
    <property type="project" value="InterPro"/>
</dbReference>
<dbReference type="SMART" id="SM00355">
    <property type="entry name" value="ZnF_C2H2"/>
    <property type="match status" value="2"/>
</dbReference>
<dbReference type="EMBL" id="KN847040">
    <property type="protein sequence ID" value="KIW34139.1"/>
    <property type="molecule type" value="Genomic_DNA"/>
</dbReference>
<dbReference type="VEuPathDB" id="FungiDB:PV07_00935"/>
<feature type="compositionally biased region" description="Polar residues" evidence="8">
    <location>
        <begin position="148"/>
        <end position="159"/>
    </location>
</feature>
<dbReference type="InterPro" id="IPR036236">
    <property type="entry name" value="Znf_C2H2_sf"/>
</dbReference>
<evidence type="ECO:0000256" key="2">
    <source>
        <dbReference type="ARBA" id="ARBA00022723"/>
    </source>
</evidence>
<dbReference type="GO" id="GO:0008270">
    <property type="term" value="F:zinc ion binding"/>
    <property type="evidence" value="ECO:0007669"/>
    <property type="project" value="UniProtKB-KW"/>
</dbReference>
<dbReference type="AlphaFoldDB" id="A0A0D2DEM1"/>
<keyword evidence="3" id="KW-0677">Repeat</keyword>
<accession>A0A0D2DEM1</accession>
<dbReference type="Proteomes" id="UP000054466">
    <property type="component" value="Unassembled WGS sequence"/>
</dbReference>
<keyword evidence="5" id="KW-0862">Zinc</keyword>
<keyword evidence="4 7" id="KW-0863">Zinc-finger</keyword>
<dbReference type="GO" id="GO:0000785">
    <property type="term" value="C:chromatin"/>
    <property type="evidence" value="ECO:0007669"/>
    <property type="project" value="TreeGrafter"/>
</dbReference>
<dbReference type="OrthoDB" id="10018191at2759"/>
<dbReference type="InterPro" id="IPR051059">
    <property type="entry name" value="VerF-like"/>
</dbReference>
<feature type="region of interest" description="Disordered" evidence="8">
    <location>
        <begin position="73"/>
        <end position="106"/>
    </location>
</feature>
<proteinExistence type="predicted"/>
<feature type="domain" description="C2H2-type" evidence="9">
    <location>
        <begin position="28"/>
        <end position="55"/>
    </location>
</feature>